<comment type="caution">
    <text evidence="3">The sequence shown here is derived from an EMBL/GenBank/DDBJ whole genome shotgun (WGS) entry which is preliminary data.</text>
</comment>
<proteinExistence type="predicted"/>
<keyword evidence="2" id="KW-0472">Membrane</keyword>
<keyword evidence="2" id="KW-0812">Transmembrane</keyword>
<accession>A0ABR1MJI3</accession>
<evidence type="ECO:0000256" key="1">
    <source>
        <dbReference type="SAM" id="MobiDB-lite"/>
    </source>
</evidence>
<keyword evidence="4" id="KW-1185">Reference proteome</keyword>
<feature type="compositionally biased region" description="Basic residues" evidence="1">
    <location>
        <begin position="275"/>
        <end position="286"/>
    </location>
</feature>
<protein>
    <submittedName>
        <fullName evidence="3">Uncharacterized protein</fullName>
    </submittedName>
</protein>
<dbReference type="EMBL" id="JBBPDW010000007">
    <property type="protein sequence ID" value="KAK7550924.1"/>
    <property type="molecule type" value="Genomic_DNA"/>
</dbReference>
<evidence type="ECO:0000256" key="2">
    <source>
        <dbReference type="SAM" id="Phobius"/>
    </source>
</evidence>
<feature type="region of interest" description="Disordered" evidence="1">
    <location>
        <begin position="136"/>
        <end position="164"/>
    </location>
</feature>
<feature type="compositionally biased region" description="Low complexity" evidence="1">
    <location>
        <begin position="140"/>
        <end position="155"/>
    </location>
</feature>
<sequence length="310" mass="32428">MQSQPWSAPPPPSNASITTTTTTPTAAASTTIRFANMCLATDPVLITLVALLLPLLGILIYLTHTLTTNQRAHLARLSAATAALNAVRDSLTQQTSPTAAALTDAVKDLHAALADHASSLTHAAVLQREVADELKRVRQTTTTSSSGGATAPTAPQRHHGPPLLHHHLEHLQPFPRTNVVAPSAAHAAAGAAGDDIDLYRRKVEALEGLRAILETNQQNLRDVRPGEDEALYRKRVDALEGLWKVMEGQLGVAGGGNNGGGGPVGPPATMASAVKGRKGGARKLGRARGSVSEVGSRRSEETLAESLMDV</sequence>
<feature type="transmembrane region" description="Helical" evidence="2">
    <location>
        <begin position="44"/>
        <end position="62"/>
    </location>
</feature>
<keyword evidence="2" id="KW-1133">Transmembrane helix</keyword>
<evidence type="ECO:0000313" key="3">
    <source>
        <dbReference type="EMBL" id="KAK7550924.1"/>
    </source>
</evidence>
<gene>
    <name evidence="3" type="ORF">IWX46DRAFT_429413</name>
</gene>
<dbReference type="Proteomes" id="UP001365128">
    <property type="component" value="Unassembled WGS sequence"/>
</dbReference>
<evidence type="ECO:0000313" key="4">
    <source>
        <dbReference type="Proteomes" id="UP001365128"/>
    </source>
</evidence>
<name>A0ABR1MJI3_9PEZI</name>
<feature type="region of interest" description="Disordered" evidence="1">
    <location>
        <begin position="1"/>
        <end position="22"/>
    </location>
</feature>
<organism evidence="3 4">
    <name type="scientific">Phyllosticta citricarpa</name>
    <dbReference type="NCBI Taxonomy" id="55181"/>
    <lineage>
        <taxon>Eukaryota</taxon>
        <taxon>Fungi</taxon>
        <taxon>Dikarya</taxon>
        <taxon>Ascomycota</taxon>
        <taxon>Pezizomycotina</taxon>
        <taxon>Dothideomycetes</taxon>
        <taxon>Dothideomycetes incertae sedis</taxon>
        <taxon>Botryosphaeriales</taxon>
        <taxon>Phyllostictaceae</taxon>
        <taxon>Phyllosticta</taxon>
    </lineage>
</organism>
<feature type="region of interest" description="Disordered" evidence="1">
    <location>
        <begin position="273"/>
        <end position="310"/>
    </location>
</feature>
<reference evidence="3 4" key="1">
    <citation type="submission" date="2024-04" db="EMBL/GenBank/DDBJ databases">
        <title>Phyllosticta paracitricarpa is synonymous to the EU quarantine fungus P. citricarpa based on phylogenomic analyses.</title>
        <authorList>
            <consortium name="Lawrence Berkeley National Laboratory"/>
            <person name="Van Ingen-Buijs V.A."/>
            <person name="Van Westerhoven A.C."/>
            <person name="Haridas S."/>
            <person name="Skiadas P."/>
            <person name="Martin F."/>
            <person name="Groenewald J.Z."/>
            <person name="Crous P.W."/>
            <person name="Seidl M.F."/>
        </authorList>
    </citation>
    <scope>NUCLEOTIDE SEQUENCE [LARGE SCALE GENOMIC DNA]</scope>
    <source>
        <strain evidence="3 4">CBS 122670</strain>
    </source>
</reference>